<dbReference type="InterPro" id="IPR044843">
    <property type="entry name" value="Trans_IPPS_bact-type"/>
</dbReference>
<keyword evidence="7" id="KW-0472">Membrane</keyword>
<dbReference type="EC" id="2.5.1.32" evidence="3"/>
<dbReference type="InterPro" id="IPR002060">
    <property type="entry name" value="Squ/phyt_synthse"/>
</dbReference>
<dbReference type="PROSITE" id="PS01045">
    <property type="entry name" value="SQUALEN_PHYTOEN_SYN_2"/>
    <property type="match status" value="1"/>
</dbReference>
<keyword evidence="6" id="KW-0414">Isoprene biosynthesis</keyword>
<sequence length="439" mass="49184">MAGVLLRVICPTENASFAASTLFSLVPNNGLQVRGYSKGCSTLKFSTGVFAAASLSGAVANPPRSSEKKVYEVVLKQAALLKEQKKERILDVITGNDQAESMSRGDLLNGAYNRCGEVCAEYAKTFYLGTLLMTPERRRAVWAIYGVYALAFFNMPVHFIPLHLCSLYTISFWLSVFEMVWCRRTDELVDGPNASHITPKALDRWEQKLNDLFKGLPYDLYDAALSDTVSKYPVDIQPFKDMIKGMRMDLKKSRYKDFDELYLYCYYVAGTVGLMSVPVMGIAPESKASTESVYNAALALGIANQLTNILRDVGEDARRGRIYLPQDELAQAGLSDEDIFKGKVTDKWRSFMKGQIRRARMFFDEAEKGVAELNAASRWPVWASLLLYKQILDSIEVNDYDNFTKRAYVGKVKKFASLPIAYGRALMHGSSKFAEPARS</sequence>
<dbReference type="GO" id="GO:0004311">
    <property type="term" value="F:geranylgeranyl diphosphate synthase activity"/>
    <property type="evidence" value="ECO:0007669"/>
    <property type="project" value="InterPro"/>
</dbReference>
<dbReference type="Proteomes" id="UP000657918">
    <property type="component" value="Unassembled WGS sequence"/>
</dbReference>
<dbReference type="GO" id="GO:0046905">
    <property type="term" value="F:15-cis-phytoene synthase activity"/>
    <property type="evidence" value="ECO:0007669"/>
    <property type="project" value="UniProtKB-EC"/>
</dbReference>
<dbReference type="PANTHER" id="PTHR31480">
    <property type="entry name" value="BIFUNCTIONAL LYCOPENE CYCLASE/PHYTOENE SYNTHASE"/>
    <property type="match status" value="1"/>
</dbReference>
<feature type="transmembrane region" description="Helical" evidence="7">
    <location>
        <begin position="140"/>
        <end position="160"/>
    </location>
</feature>
<evidence type="ECO:0000256" key="5">
    <source>
        <dbReference type="ARBA" id="ARBA00022746"/>
    </source>
</evidence>
<dbReference type="InterPro" id="IPR008949">
    <property type="entry name" value="Isoprenoid_synthase_dom_sf"/>
</dbReference>
<evidence type="ECO:0000256" key="4">
    <source>
        <dbReference type="ARBA" id="ARBA00022679"/>
    </source>
</evidence>
<keyword evidence="7" id="KW-0812">Transmembrane</keyword>
<accession>A0A835K254</accession>
<keyword evidence="7" id="KW-1133">Transmembrane helix</keyword>
<gene>
    <name evidence="8" type="ORF">SADUNF_Sadunf05G0150700</name>
</gene>
<dbReference type="GO" id="GO:0051996">
    <property type="term" value="F:squalene synthase [NAD(P)H] activity"/>
    <property type="evidence" value="ECO:0007669"/>
    <property type="project" value="InterPro"/>
</dbReference>
<comment type="similarity">
    <text evidence="2">Belongs to the phytoene/squalene synthase family.</text>
</comment>
<reference evidence="8 9" key="1">
    <citation type="submission" date="2020-10" db="EMBL/GenBank/DDBJ databases">
        <title>Plant Genome Project.</title>
        <authorList>
            <person name="Zhang R.-G."/>
        </authorList>
    </citation>
    <scope>NUCLEOTIDE SEQUENCE [LARGE SCALE GENOMIC DNA]</scope>
    <source>
        <strain evidence="8">FAFU-HL-1</strain>
        <tissue evidence="8">Leaf</tissue>
    </source>
</reference>
<dbReference type="Gene3D" id="1.10.600.10">
    <property type="entry name" value="Farnesyl Diphosphate Synthase"/>
    <property type="match status" value="1"/>
</dbReference>
<keyword evidence="5" id="KW-0125">Carotenoid biosynthesis</keyword>
<dbReference type="CDD" id="cd00683">
    <property type="entry name" value="Trans_IPPS_HH"/>
    <property type="match status" value="1"/>
</dbReference>
<evidence type="ECO:0000256" key="1">
    <source>
        <dbReference type="ARBA" id="ARBA00001805"/>
    </source>
</evidence>
<dbReference type="EMBL" id="JADGMS010000005">
    <property type="protein sequence ID" value="KAF9682847.1"/>
    <property type="molecule type" value="Genomic_DNA"/>
</dbReference>
<dbReference type="OrthoDB" id="6600518at2759"/>
<dbReference type="Pfam" id="PF00494">
    <property type="entry name" value="SQS_PSY"/>
    <property type="match status" value="1"/>
</dbReference>
<keyword evidence="4" id="KW-0808">Transferase</keyword>
<dbReference type="SFLD" id="SFLDG01018">
    <property type="entry name" value="Squalene/Phytoene_Synthase_Lik"/>
    <property type="match status" value="1"/>
</dbReference>
<dbReference type="AlphaFoldDB" id="A0A835K254"/>
<comment type="caution">
    <text evidence="8">The sequence shown here is derived from an EMBL/GenBank/DDBJ whole genome shotgun (WGS) entry which is preliminary data.</text>
</comment>
<name>A0A835K254_9ROSI</name>
<dbReference type="SFLD" id="SFLDS00005">
    <property type="entry name" value="Isoprenoid_Synthase_Type_I"/>
    <property type="match status" value="1"/>
</dbReference>
<evidence type="ECO:0000313" key="9">
    <source>
        <dbReference type="Proteomes" id="UP000657918"/>
    </source>
</evidence>
<evidence type="ECO:0000256" key="3">
    <source>
        <dbReference type="ARBA" id="ARBA00012396"/>
    </source>
</evidence>
<keyword evidence="9" id="KW-1185">Reference proteome</keyword>
<feature type="transmembrane region" description="Helical" evidence="7">
    <location>
        <begin position="261"/>
        <end position="283"/>
    </location>
</feature>
<organism evidence="8 9">
    <name type="scientific">Salix dunnii</name>
    <dbReference type="NCBI Taxonomy" id="1413687"/>
    <lineage>
        <taxon>Eukaryota</taxon>
        <taxon>Viridiplantae</taxon>
        <taxon>Streptophyta</taxon>
        <taxon>Embryophyta</taxon>
        <taxon>Tracheophyta</taxon>
        <taxon>Spermatophyta</taxon>
        <taxon>Magnoliopsida</taxon>
        <taxon>eudicotyledons</taxon>
        <taxon>Gunneridae</taxon>
        <taxon>Pentapetalae</taxon>
        <taxon>rosids</taxon>
        <taxon>fabids</taxon>
        <taxon>Malpighiales</taxon>
        <taxon>Salicaceae</taxon>
        <taxon>Saliceae</taxon>
        <taxon>Salix</taxon>
    </lineage>
</organism>
<dbReference type="InterPro" id="IPR033904">
    <property type="entry name" value="Trans_IPPS_HH"/>
</dbReference>
<protein>
    <recommendedName>
        <fullName evidence="3">15-cis-phytoene synthase</fullName>
        <ecNumber evidence="3">2.5.1.32</ecNumber>
    </recommendedName>
</protein>
<dbReference type="SFLD" id="SFLDG01212">
    <property type="entry name" value="Phytoene_synthase_like"/>
    <property type="match status" value="1"/>
</dbReference>
<comment type="catalytic activity">
    <reaction evidence="1">
        <text>2 (2E,6E,10E)-geranylgeranyl diphosphate = 15-cis-phytoene + 2 diphosphate</text>
        <dbReference type="Rhea" id="RHEA:34475"/>
        <dbReference type="ChEBI" id="CHEBI:27787"/>
        <dbReference type="ChEBI" id="CHEBI:33019"/>
        <dbReference type="ChEBI" id="CHEBI:58756"/>
        <dbReference type="EC" id="2.5.1.32"/>
    </reaction>
</comment>
<evidence type="ECO:0000313" key="8">
    <source>
        <dbReference type="EMBL" id="KAF9682847.1"/>
    </source>
</evidence>
<proteinExistence type="inferred from homology"/>
<evidence type="ECO:0000256" key="6">
    <source>
        <dbReference type="ARBA" id="ARBA00023229"/>
    </source>
</evidence>
<evidence type="ECO:0000256" key="2">
    <source>
        <dbReference type="ARBA" id="ARBA00006251"/>
    </source>
</evidence>
<dbReference type="SUPFAM" id="SSF48576">
    <property type="entry name" value="Terpenoid synthases"/>
    <property type="match status" value="1"/>
</dbReference>
<dbReference type="InterPro" id="IPR019845">
    <property type="entry name" value="Squalene/phytoene_synthase_CS"/>
</dbReference>
<evidence type="ECO:0000256" key="7">
    <source>
        <dbReference type="SAM" id="Phobius"/>
    </source>
</evidence>
<dbReference type="GO" id="GO:0016117">
    <property type="term" value="P:carotenoid biosynthetic process"/>
    <property type="evidence" value="ECO:0007669"/>
    <property type="project" value="UniProtKB-KW"/>
</dbReference>
<dbReference type="PROSITE" id="PS01044">
    <property type="entry name" value="SQUALEN_PHYTOEN_SYN_1"/>
    <property type="match status" value="1"/>
</dbReference>